<proteinExistence type="predicted"/>
<feature type="region of interest" description="Disordered" evidence="1">
    <location>
        <begin position="549"/>
        <end position="571"/>
    </location>
</feature>
<keyword evidence="5" id="KW-1185">Reference proteome</keyword>
<dbReference type="Ensembl" id="ENSGWIT00000016254.1">
    <property type="protein sequence ID" value="ENSGWIP00000014708.1"/>
    <property type="gene ID" value="ENSGWIG00000008281.1"/>
</dbReference>
<dbReference type="GO" id="GO:0046983">
    <property type="term" value="F:protein dimerization activity"/>
    <property type="evidence" value="ECO:0007669"/>
    <property type="project" value="InterPro"/>
</dbReference>
<evidence type="ECO:0000256" key="1">
    <source>
        <dbReference type="SAM" id="MobiDB-lite"/>
    </source>
</evidence>
<dbReference type="SUPFAM" id="SSF53098">
    <property type="entry name" value="Ribonuclease H-like"/>
    <property type="match status" value="1"/>
</dbReference>
<sequence>SAILTTCLPATLLLHTHLTCLGLHSAHSPHFSRDTDLAATEASFEQHLAEFYVQTNEDSDGKNLTFLCKLCPPGLNKQVRTSATSSSNLKRHIELKHPSYLAKYLRLNDERKKSLTKRGPPPPSTPTQVKLTLFSKGPAVSFVSQQQVDKLVLDYIVGDLQPLSKVEKPSFIKLVTGLQPSRHVPSRKQVQKLLNNAFQENISDLKNELSEVDAVCTTADCWTAVNKAFLGITVHWLNKNNISQRSSAVLACRRVRGAHTHDVLAKALSEVHKEFRIQNKIVCTVTDNAANFVKAFNCFAEDFPAADEDPDPDVDSDNGATENENDPGSTSPPAAACAWLTLNLVAKDTEKVTDKQYKILSRAVFAKASALWNRIKRSPKTSDFVEGKLGIGFVFPNDTRWNSLYLAMKRLSHIATLTPKADNNEGTDNVTAFVDVMRPLASALNILQGEKNIFLGYLAPTIVQLQNDMNGLLEESTKPTAAQGLVTCRPLILNILQSLKTRVEVMLEKKEHILSAMLLPIFKLSWVEDEEKRLFYRVMLKRELLTCNSDDSETQNPDQPQPSGDADKDTTASFFRFNQNPQNLKKSEADTYLDAPTTDGFAEYMLLPRLKKLFLKYNTALPSSASVERLFSIGGQIFRPRRNRLGDENFEKQLLLNANRKLKEVYLLDVLD</sequence>
<feature type="domain" description="HAT C-terminal dimerisation" evidence="3">
    <location>
        <begin position="607"/>
        <end position="658"/>
    </location>
</feature>
<organism evidence="4 5">
    <name type="scientific">Gouania willdenowi</name>
    <name type="common">Blunt-snouted clingfish</name>
    <name type="synonym">Lepadogaster willdenowi</name>
    <dbReference type="NCBI Taxonomy" id="441366"/>
    <lineage>
        <taxon>Eukaryota</taxon>
        <taxon>Metazoa</taxon>
        <taxon>Chordata</taxon>
        <taxon>Craniata</taxon>
        <taxon>Vertebrata</taxon>
        <taxon>Euteleostomi</taxon>
        <taxon>Actinopterygii</taxon>
        <taxon>Neopterygii</taxon>
        <taxon>Teleostei</taxon>
        <taxon>Neoteleostei</taxon>
        <taxon>Acanthomorphata</taxon>
        <taxon>Ovalentaria</taxon>
        <taxon>Blenniimorphae</taxon>
        <taxon>Blenniiformes</taxon>
        <taxon>Gobiesocoidei</taxon>
        <taxon>Gobiesocidae</taxon>
        <taxon>Gobiesocinae</taxon>
        <taxon>Gouania</taxon>
    </lineage>
</organism>
<dbReference type="SUPFAM" id="SSF140996">
    <property type="entry name" value="Hermes dimerisation domain"/>
    <property type="match status" value="1"/>
</dbReference>
<feature type="signal peptide" evidence="2">
    <location>
        <begin position="1"/>
        <end position="22"/>
    </location>
</feature>
<evidence type="ECO:0000313" key="4">
    <source>
        <dbReference type="Ensembl" id="ENSGWIP00000014708.1"/>
    </source>
</evidence>
<feature type="compositionally biased region" description="Polar residues" evidence="1">
    <location>
        <begin position="318"/>
        <end position="332"/>
    </location>
</feature>
<reference evidence="4" key="3">
    <citation type="submission" date="2025-09" db="UniProtKB">
        <authorList>
            <consortium name="Ensembl"/>
        </authorList>
    </citation>
    <scope>IDENTIFICATION</scope>
</reference>
<dbReference type="InterPro" id="IPR012337">
    <property type="entry name" value="RNaseH-like_sf"/>
</dbReference>
<evidence type="ECO:0000256" key="2">
    <source>
        <dbReference type="SAM" id="SignalP"/>
    </source>
</evidence>
<dbReference type="InterPro" id="IPR008906">
    <property type="entry name" value="HATC_C_dom"/>
</dbReference>
<dbReference type="PANTHER" id="PTHR47501:SF5">
    <property type="entry name" value="HAT C-TERMINAL DIMERISATION DOMAIN-CONTAINING PROTEIN"/>
    <property type="match status" value="1"/>
</dbReference>
<dbReference type="AlphaFoldDB" id="A0A8C5G4T2"/>
<feature type="compositionally biased region" description="Polar residues" evidence="1">
    <location>
        <begin position="549"/>
        <end position="562"/>
    </location>
</feature>
<feature type="compositionally biased region" description="Acidic residues" evidence="1">
    <location>
        <begin position="307"/>
        <end position="316"/>
    </location>
</feature>
<name>A0A8C5G4T2_GOUWI</name>
<reference evidence="4" key="1">
    <citation type="submission" date="2020-06" db="EMBL/GenBank/DDBJ databases">
        <authorList>
            <consortium name="Wellcome Sanger Institute Data Sharing"/>
        </authorList>
    </citation>
    <scope>NUCLEOTIDE SEQUENCE [LARGE SCALE GENOMIC DNA]</scope>
</reference>
<dbReference type="PANTHER" id="PTHR47501">
    <property type="entry name" value="TRANSPOSASE-RELATED"/>
    <property type="match status" value="1"/>
</dbReference>
<dbReference type="Pfam" id="PF05699">
    <property type="entry name" value="Dimer_Tnp_hAT"/>
    <property type="match status" value="1"/>
</dbReference>
<evidence type="ECO:0000259" key="3">
    <source>
        <dbReference type="Pfam" id="PF05699"/>
    </source>
</evidence>
<evidence type="ECO:0000313" key="5">
    <source>
        <dbReference type="Proteomes" id="UP000694680"/>
    </source>
</evidence>
<feature type="region of interest" description="Disordered" evidence="1">
    <location>
        <begin position="307"/>
        <end position="332"/>
    </location>
</feature>
<keyword evidence="2" id="KW-0732">Signal</keyword>
<protein>
    <recommendedName>
        <fullName evidence="3">HAT C-terminal dimerisation domain-containing protein</fullName>
    </recommendedName>
</protein>
<dbReference type="Proteomes" id="UP000694680">
    <property type="component" value="Chromosome 8"/>
</dbReference>
<reference evidence="4" key="2">
    <citation type="submission" date="2025-08" db="UniProtKB">
        <authorList>
            <consortium name="Ensembl"/>
        </authorList>
    </citation>
    <scope>IDENTIFICATION</scope>
</reference>
<feature type="chain" id="PRO_5034659050" description="HAT C-terminal dimerisation domain-containing protein" evidence="2">
    <location>
        <begin position="23"/>
        <end position="672"/>
    </location>
</feature>
<accession>A0A8C5G4T2</accession>